<reference evidence="4" key="1">
    <citation type="submission" date="2016-06" db="UniProtKB">
        <authorList>
            <consortium name="WormBaseParasite"/>
        </authorList>
    </citation>
    <scope>IDENTIFICATION</scope>
</reference>
<evidence type="ECO:0000313" key="4">
    <source>
        <dbReference type="WBParaSite" id="SSLN_0000593701-mRNA-1"/>
    </source>
</evidence>
<feature type="compositionally biased region" description="Basic residues" evidence="1">
    <location>
        <begin position="214"/>
        <end position="226"/>
    </location>
</feature>
<feature type="region of interest" description="Disordered" evidence="1">
    <location>
        <begin position="14"/>
        <end position="40"/>
    </location>
</feature>
<evidence type="ECO:0000256" key="1">
    <source>
        <dbReference type="SAM" id="MobiDB-lite"/>
    </source>
</evidence>
<evidence type="ECO:0000313" key="3">
    <source>
        <dbReference type="Proteomes" id="UP000275846"/>
    </source>
</evidence>
<protein>
    <submittedName>
        <fullName evidence="4">GIY-YIG domain-containing protein</fullName>
    </submittedName>
</protein>
<name>A0A183SNF2_SCHSO</name>
<dbReference type="WBParaSite" id="SSLN_0000593701-mRNA-1">
    <property type="protein sequence ID" value="SSLN_0000593701-mRNA-1"/>
    <property type="gene ID" value="SSLN_0000593701"/>
</dbReference>
<organism evidence="4">
    <name type="scientific">Schistocephalus solidus</name>
    <name type="common">Tapeworm</name>
    <dbReference type="NCBI Taxonomy" id="70667"/>
    <lineage>
        <taxon>Eukaryota</taxon>
        <taxon>Metazoa</taxon>
        <taxon>Spiralia</taxon>
        <taxon>Lophotrochozoa</taxon>
        <taxon>Platyhelminthes</taxon>
        <taxon>Cestoda</taxon>
        <taxon>Eucestoda</taxon>
        <taxon>Diphyllobothriidea</taxon>
        <taxon>Diphyllobothriidae</taxon>
        <taxon>Schistocephalus</taxon>
    </lineage>
</organism>
<gene>
    <name evidence="2" type="ORF">SSLN_LOCUS5750</name>
</gene>
<dbReference type="EMBL" id="UYSU01033386">
    <property type="protein sequence ID" value="VDL92135.1"/>
    <property type="molecule type" value="Genomic_DNA"/>
</dbReference>
<dbReference type="AlphaFoldDB" id="A0A183SNF2"/>
<dbReference type="OrthoDB" id="10056750at2759"/>
<dbReference type="CDD" id="cd10442">
    <property type="entry name" value="GIY-YIG_PLEs"/>
    <property type="match status" value="1"/>
</dbReference>
<feature type="region of interest" description="Disordered" evidence="1">
    <location>
        <begin position="198"/>
        <end position="245"/>
    </location>
</feature>
<sequence>MHCHILTASLRQFPPPQTAGDRNRPSTGFNHSESSYETECPLPRGGMSNTIYRIQCDSCEVKYVGETGKRLQIGVIEHVLAVRSIDPLSLVAEHCTNSRHTLAFQNTGIMGQGNDRVTRETLEAWHTETTSTNHCVTLPVAYQALWAHLIELKSEHEIRPNVNPTTGDPRTTPQSRADEGAVINTAASTTTLIEEETCIEKDTNRTSNLGRQYGRGRRLPTVKRRPSTKDLPTDSNYPPPPFFVL</sequence>
<proteinExistence type="predicted"/>
<accession>A0A183SNF2</accession>
<feature type="compositionally biased region" description="Polar residues" evidence="1">
    <location>
        <begin position="25"/>
        <end position="37"/>
    </location>
</feature>
<dbReference type="Proteomes" id="UP000275846">
    <property type="component" value="Unassembled WGS sequence"/>
</dbReference>
<reference evidence="2 3" key="2">
    <citation type="submission" date="2018-11" db="EMBL/GenBank/DDBJ databases">
        <authorList>
            <consortium name="Pathogen Informatics"/>
        </authorList>
    </citation>
    <scope>NUCLEOTIDE SEQUENCE [LARGE SCALE GENOMIC DNA]</scope>
    <source>
        <strain evidence="2 3">NST_G2</strain>
    </source>
</reference>
<evidence type="ECO:0000313" key="2">
    <source>
        <dbReference type="EMBL" id="VDL92135.1"/>
    </source>
</evidence>
<keyword evidence="3" id="KW-1185">Reference proteome</keyword>